<feature type="region of interest" description="Disordered" evidence="1">
    <location>
        <begin position="228"/>
        <end position="321"/>
    </location>
</feature>
<feature type="compositionally biased region" description="Polar residues" evidence="1">
    <location>
        <begin position="808"/>
        <end position="831"/>
    </location>
</feature>
<protein>
    <submittedName>
        <fullName evidence="2">Uncharacterized protein</fullName>
    </submittedName>
</protein>
<feature type="compositionally biased region" description="Polar residues" evidence="1">
    <location>
        <begin position="268"/>
        <end position="283"/>
    </location>
</feature>
<feature type="region of interest" description="Disordered" evidence="1">
    <location>
        <begin position="111"/>
        <end position="146"/>
    </location>
</feature>
<dbReference type="EMBL" id="KV750353">
    <property type="protein sequence ID" value="OCL05216.1"/>
    <property type="molecule type" value="Genomic_DNA"/>
</dbReference>
<keyword evidence="3" id="KW-1185">Reference proteome</keyword>
<gene>
    <name evidence="2" type="ORF">AOQ84DRAFT_366849</name>
</gene>
<proteinExistence type="predicted"/>
<feature type="compositionally biased region" description="Polar residues" evidence="1">
    <location>
        <begin position="294"/>
        <end position="316"/>
    </location>
</feature>
<feature type="region of interest" description="Disordered" evidence="1">
    <location>
        <begin position="808"/>
        <end position="847"/>
    </location>
</feature>
<dbReference type="OrthoDB" id="3930784at2759"/>
<organism evidence="2 3">
    <name type="scientific">Glonium stellatum</name>
    <dbReference type="NCBI Taxonomy" id="574774"/>
    <lineage>
        <taxon>Eukaryota</taxon>
        <taxon>Fungi</taxon>
        <taxon>Dikarya</taxon>
        <taxon>Ascomycota</taxon>
        <taxon>Pezizomycotina</taxon>
        <taxon>Dothideomycetes</taxon>
        <taxon>Pleosporomycetidae</taxon>
        <taxon>Gloniales</taxon>
        <taxon>Gloniaceae</taxon>
        <taxon>Glonium</taxon>
    </lineage>
</organism>
<evidence type="ECO:0000313" key="3">
    <source>
        <dbReference type="Proteomes" id="UP000250140"/>
    </source>
</evidence>
<dbReference type="AlphaFoldDB" id="A0A8E2EV87"/>
<evidence type="ECO:0000313" key="2">
    <source>
        <dbReference type="EMBL" id="OCL05216.1"/>
    </source>
</evidence>
<feature type="compositionally biased region" description="Polar residues" evidence="1">
    <location>
        <begin position="228"/>
        <end position="237"/>
    </location>
</feature>
<dbReference type="Proteomes" id="UP000250140">
    <property type="component" value="Unassembled WGS sequence"/>
</dbReference>
<accession>A0A8E2EV87</accession>
<reference evidence="2 3" key="1">
    <citation type="journal article" date="2016" name="Nat. Commun.">
        <title>Ectomycorrhizal ecology is imprinted in the genome of the dominant symbiotic fungus Cenococcum geophilum.</title>
        <authorList>
            <consortium name="DOE Joint Genome Institute"/>
            <person name="Peter M."/>
            <person name="Kohler A."/>
            <person name="Ohm R.A."/>
            <person name="Kuo A."/>
            <person name="Krutzmann J."/>
            <person name="Morin E."/>
            <person name="Arend M."/>
            <person name="Barry K.W."/>
            <person name="Binder M."/>
            <person name="Choi C."/>
            <person name="Clum A."/>
            <person name="Copeland A."/>
            <person name="Grisel N."/>
            <person name="Haridas S."/>
            <person name="Kipfer T."/>
            <person name="LaButti K."/>
            <person name="Lindquist E."/>
            <person name="Lipzen A."/>
            <person name="Maire R."/>
            <person name="Meier B."/>
            <person name="Mihaltcheva S."/>
            <person name="Molinier V."/>
            <person name="Murat C."/>
            <person name="Poggeler S."/>
            <person name="Quandt C.A."/>
            <person name="Sperisen C."/>
            <person name="Tritt A."/>
            <person name="Tisserant E."/>
            <person name="Crous P.W."/>
            <person name="Henrissat B."/>
            <person name="Nehls U."/>
            <person name="Egli S."/>
            <person name="Spatafora J.W."/>
            <person name="Grigoriev I.V."/>
            <person name="Martin F.M."/>
        </authorList>
    </citation>
    <scope>NUCLEOTIDE SEQUENCE [LARGE SCALE GENOMIC DNA]</scope>
    <source>
        <strain evidence="2 3">CBS 207.34</strain>
    </source>
</reference>
<name>A0A8E2EV87_9PEZI</name>
<evidence type="ECO:0000256" key="1">
    <source>
        <dbReference type="SAM" id="MobiDB-lite"/>
    </source>
</evidence>
<sequence>MSPRKRPPPITIPSAPRLSFSGNAFAIAKARDDDALDRHRERSNAFYALEKKSMMVTPAGTPLTISDSQRPLGVLEPSVNKTKEQEFTPMTITTTMTQFIDSGHETLQGIPVSKTSMSDDRSLADGRPGQGQIARQSVDTKGSEGTEATIRATIEARHEKKLFKIMGIVPTTPTSSDSERDAIGSTKLMISKMDLSNECAKAAIKQQVEQNEPKSPKKKLFGMSIPNFRTATTSSNDDPPMPPKAAQLLGSSPSKKRRNLRPIKGQRSETSTSLPPKLDSTNRSNDKPAKPSYHSKSYYGSRTKNSRQLSTNTPTPRQRDHLIDGVKILPLSHEQLDPHGFSNKALPPTPKTKVTPPNAKAQHAQALIDGLGISTTCESGNKHECALSDMTNLGLSPTKFCPYGAQEYTGLVKTAPSISSMYGAIENNGTYSAPLESVRRGQVDNPFAGRWSEGQAEERRQQIGMLNGGQLPPTFYTPSEYSVPFGSPGCRPSHNFDTQRFLFSARNNISNPTHAHASHASGESIEICFQDNVQRTVSEAERRILPAFRDNFNYATNHVHSSAQIPGKSSPASIVYANMRTPSEDACDNFVNQKEASDFTFNSTLAGESLNGQQKIFTGKDSNSTSYGLTPLLNEQLGGSPPKGRCEFVPRHPSALPSPLYGHTTMPLGPPNHLLADGSDIITHFGVANHHIDLVAQSLHKSIDMTKQEAINSMVTKYNETVIILEQHVSDIKAHLNAVEHNMGRMSGEAETLNSKLDKLVDFLKEEVVEPLIKNIQRNVNTENELKAYQASTENELKALQAVVQELQKNSGTPQSQSQHPRNPGSSSDNASLPAHHSQYPRDSGLAYYDEPNADLIRELPVRMHVVRQMRNDGRFQQYCHDVGQTWASTDMGREQEESIRRQYLTQFAGNGPGHFGGGYGGAYAGAYPTDSPSQGYGSGMNAK</sequence>